<dbReference type="Proteomes" id="UP000241890">
    <property type="component" value="Unassembled WGS sequence"/>
</dbReference>
<dbReference type="InParanoid" id="A0A2R5H180"/>
<feature type="compositionally biased region" description="Low complexity" evidence="1">
    <location>
        <begin position="22"/>
        <end position="32"/>
    </location>
</feature>
<feature type="region of interest" description="Disordered" evidence="1">
    <location>
        <begin position="279"/>
        <end position="328"/>
    </location>
</feature>
<name>A0A2R5H180_9STRA</name>
<comment type="caution">
    <text evidence="2">The sequence shown here is derived from an EMBL/GenBank/DDBJ whole genome shotgun (WGS) entry which is preliminary data.</text>
</comment>
<feature type="compositionally biased region" description="Pro residues" evidence="1">
    <location>
        <begin position="286"/>
        <end position="297"/>
    </location>
</feature>
<evidence type="ECO:0000256" key="1">
    <source>
        <dbReference type="SAM" id="MobiDB-lite"/>
    </source>
</evidence>
<accession>A0A2R5H180</accession>
<proteinExistence type="predicted"/>
<sequence length="347" mass="37959">MLGLFAASATHGSGGEARRRGSNISNSSSSESLPAWRRRRKAPLQSTTPTPVQETRDDLAMVEKSIAPRRHRRNHSEITQTATAALKEVANLVSLHHNSSNSNSNNNCIINDSHPEQETPFGDDENHMSENFNESDGESRDESSNLSQTSADLQASSVFSTPDRVGRRARIKRWLAKVRDDHTSITNPKSTNSSSSGIEPKLSPGSHVNYTNARAEPKERESAMPSPVLSTASQGALLGNVSAQRRRKGAHRRSRSVLVGSREAETYIDDCLSWDQAKQLRGPEMEAPPLPRAPPLPAKHSSSRSAPGERVAPPPLPPFPPHKLAPCNDLHCLNARVGERDRRRPSV</sequence>
<feature type="compositionally biased region" description="Low complexity" evidence="1">
    <location>
        <begin position="98"/>
        <end position="107"/>
    </location>
</feature>
<feature type="region of interest" description="Disordered" evidence="1">
    <location>
        <begin position="182"/>
        <end position="225"/>
    </location>
</feature>
<feature type="compositionally biased region" description="Polar residues" evidence="1">
    <location>
        <begin position="144"/>
        <end position="160"/>
    </location>
</feature>
<feature type="region of interest" description="Disordered" evidence="1">
    <location>
        <begin position="1"/>
        <end position="58"/>
    </location>
</feature>
<evidence type="ECO:0000313" key="2">
    <source>
        <dbReference type="EMBL" id="GBG34833.1"/>
    </source>
</evidence>
<dbReference type="AlphaFoldDB" id="A0A2R5H180"/>
<organism evidence="2 3">
    <name type="scientific">Hondaea fermentalgiana</name>
    <dbReference type="NCBI Taxonomy" id="2315210"/>
    <lineage>
        <taxon>Eukaryota</taxon>
        <taxon>Sar</taxon>
        <taxon>Stramenopiles</taxon>
        <taxon>Bigyra</taxon>
        <taxon>Labyrinthulomycetes</taxon>
        <taxon>Thraustochytrida</taxon>
        <taxon>Thraustochytriidae</taxon>
        <taxon>Hondaea</taxon>
    </lineage>
</organism>
<reference evidence="2 3" key="1">
    <citation type="submission" date="2017-12" db="EMBL/GenBank/DDBJ databases">
        <title>Sequencing, de novo assembly and annotation of complete genome of a new Thraustochytrid species, strain FCC1311.</title>
        <authorList>
            <person name="Sedici K."/>
            <person name="Godart F."/>
            <person name="Aiese Cigliano R."/>
            <person name="Sanseverino W."/>
            <person name="Barakat M."/>
            <person name="Ortet P."/>
            <person name="Marechal E."/>
            <person name="Cagnac O."/>
            <person name="Amato A."/>
        </authorList>
    </citation>
    <scope>NUCLEOTIDE SEQUENCE [LARGE SCALE GENOMIC DNA]</scope>
</reference>
<evidence type="ECO:0000313" key="3">
    <source>
        <dbReference type="Proteomes" id="UP000241890"/>
    </source>
</evidence>
<keyword evidence="3" id="KW-1185">Reference proteome</keyword>
<protein>
    <submittedName>
        <fullName evidence="2">Uncharacterized protein</fullName>
    </submittedName>
</protein>
<dbReference type="EMBL" id="BEYU01000220">
    <property type="protein sequence ID" value="GBG34833.1"/>
    <property type="molecule type" value="Genomic_DNA"/>
</dbReference>
<feature type="compositionally biased region" description="Polar residues" evidence="1">
    <location>
        <begin position="184"/>
        <end position="197"/>
    </location>
</feature>
<feature type="region of interest" description="Disordered" evidence="1">
    <location>
        <begin position="96"/>
        <end position="166"/>
    </location>
</feature>
<feature type="compositionally biased region" description="Polar residues" evidence="1">
    <location>
        <begin position="44"/>
        <end position="53"/>
    </location>
</feature>
<gene>
    <name evidence="2" type="ORF">FCC1311_110552</name>
</gene>
<feature type="compositionally biased region" description="Pro residues" evidence="1">
    <location>
        <begin position="312"/>
        <end position="323"/>
    </location>
</feature>